<proteinExistence type="inferred from homology"/>
<keyword evidence="3" id="KW-0520">NAD</keyword>
<dbReference type="OrthoDB" id="8770295at2"/>
<dbReference type="PANTHER" id="PTHR43103:SF5">
    <property type="entry name" value="4-EPIMERASE, PUTATIVE (AFU_ORTHOLOGUE AFUA_7G00360)-RELATED"/>
    <property type="match status" value="1"/>
</dbReference>
<dbReference type="Proteomes" id="UP000278222">
    <property type="component" value="Unassembled WGS sequence"/>
</dbReference>
<dbReference type="Gene3D" id="3.40.50.720">
    <property type="entry name" value="NAD(P)-binding Rossmann-like Domain"/>
    <property type="match status" value="1"/>
</dbReference>
<reference evidence="5 6" key="1">
    <citation type="submission" date="2018-11" db="EMBL/GenBank/DDBJ databases">
        <title>Genomic Encyclopedia of Type Strains, Phase IV (KMG-IV): sequencing the most valuable type-strain genomes for metagenomic binning, comparative biology and taxonomic classification.</title>
        <authorList>
            <person name="Goeker M."/>
        </authorList>
    </citation>
    <scope>NUCLEOTIDE SEQUENCE [LARGE SCALE GENOMIC DNA]</scope>
    <source>
        <strain evidence="5 6">DSM 5900</strain>
    </source>
</reference>
<dbReference type="AlphaFoldDB" id="A0A3N1L1Y5"/>
<evidence type="ECO:0000256" key="2">
    <source>
        <dbReference type="ARBA" id="ARBA00023002"/>
    </source>
</evidence>
<evidence type="ECO:0000313" key="5">
    <source>
        <dbReference type="EMBL" id="ROP84608.1"/>
    </source>
</evidence>
<keyword evidence="2" id="KW-0560">Oxidoreductase</keyword>
<evidence type="ECO:0000256" key="1">
    <source>
        <dbReference type="ARBA" id="ARBA00007637"/>
    </source>
</evidence>
<dbReference type="PANTHER" id="PTHR43103">
    <property type="entry name" value="NUCLEOSIDE-DIPHOSPHATE-SUGAR EPIMERASE"/>
    <property type="match status" value="1"/>
</dbReference>
<comment type="caution">
    <text evidence="5">The sequence shown here is derived from an EMBL/GenBank/DDBJ whole genome shotgun (WGS) entry which is preliminary data.</text>
</comment>
<dbReference type="CDD" id="cd08946">
    <property type="entry name" value="SDR_e"/>
    <property type="match status" value="1"/>
</dbReference>
<organism evidence="5 6">
    <name type="scientific">Stella humosa</name>
    <dbReference type="NCBI Taxonomy" id="94"/>
    <lineage>
        <taxon>Bacteria</taxon>
        <taxon>Pseudomonadati</taxon>
        <taxon>Pseudomonadota</taxon>
        <taxon>Alphaproteobacteria</taxon>
        <taxon>Rhodospirillales</taxon>
        <taxon>Stellaceae</taxon>
        <taxon>Stella</taxon>
    </lineage>
</organism>
<evidence type="ECO:0000313" key="6">
    <source>
        <dbReference type="Proteomes" id="UP000278222"/>
    </source>
</evidence>
<evidence type="ECO:0000259" key="4">
    <source>
        <dbReference type="Pfam" id="PF01370"/>
    </source>
</evidence>
<dbReference type="InterPro" id="IPR036291">
    <property type="entry name" value="NAD(P)-bd_dom_sf"/>
</dbReference>
<sequence>MAHPNTTLRVLITGAAGRIGQTLRDGLADRYALLRLADIAPQDEAGRGEEVVVCDVADMAAVERAVAGIDVIVHLAAVPDEDAWDKLLPANISGTYNVFEAARRAGVRRVIFASSNHAVGFHRRARPLDEHDVPRPDSRYGVTKVFGEAVGRLYADKHAMQVASLRIGSFQERPRDRRQLMTWISPGDMVRLVGCAIEAPDYHYITLYGVSANTRATWWTHAADLIGYRPEDDAEAWADDLMSEMPAEHPVAVQFHGGPTCVVEFDGEPGRID</sequence>
<comment type="similarity">
    <text evidence="1">Belongs to the NAD(P)-dependent epimerase/dehydratase family.</text>
</comment>
<dbReference type="EMBL" id="RJKX01000015">
    <property type="protein sequence ID" value="ROP84608.1"/>
    <property type="molecule type" value="Genomic_DNA"/>
</dbReference>
<evidence type="ECO:0000256" key="3">
    <source>
        <dbReference type="ARBA" id="ARBA00023027"/>
    </source>
</evidence>
<dbReference type="SUPFAM" id="SSF51735">
    <property type="entry name" value="NAD(P)-binding Rossmann-fold domains"/>
    <property type="match status" value="1"/>
</dbReference>
<accession>A0A3N1L1Y5</accession>
<gene>
    <name evidence="5" type="ORF">EDC65_3963</name>
</gene>
<feature type="domain" description="NAD-dependent epimerase/dehydratase" evidence="4">
    <location>
        <begin position="10"/>
        <end position="168"/>
    </location>
</feature>
<dbReference type="Pfam" id="PF01370">
    <property type="entry name" value="Epimerase"/>
    <property type="match status" value="1"/>
</dbReference>
<protein>
    <submittedName>
        <fullName evidence="5">Uronate dehydrogenase</fullName>
    </submittedName>
</protein>
<dbReference type="RefSeq" id="WP_123692657.1">
    <property type="nucleotide sequence ID" value="NZ_AP019700.1"/>
</dbReference>
<keyword evidence="6" id="KW-1185">Reference proteome</keyword>
<dbReference type="GO" id="GO:0016491">
    <property type="term" value="F:oxidoreductase activity"/>
    <property type="evidence" value="ECO:0007669"/>
    <property type="project" value="UniProtKB-KW"/>
</dbReference>
<name>A0A3N1L1Y5_9PROT</name>
<dbReference type="InterPro" id="IPR001509">
    <property type="entry name" value="Epimerase_deHydtase"/>
</dbReference>